<evidence type="ECO:0000256" key="3">
    <source>
        <dbReference type="ARBA" id="ARBA00023295"/>
    </source>
</evidence>
<keyword evidence="2" id="KW-0378">Hydrolase</keyword>
<evidence type="ECO:0000313" key="7">
    <source>
        <dbReference type="Proteomes" id="UP000001558"/>
    </source>
</evidence>
<dbReference type="InterPro" id="IPR013783">
    <property type="entry name" value="Ig-like_fold"/>
</dbReference>
<dbReference type="GO" id="GO:0005980">
    <property type="term" value="P:glycogen catabolic process"/>
    <property type="evidence" value="ECO:0007669"/>
    <property type="project" value="InterPro"/>
</dbReference>
<dbReference type="PANTHER" id="PTHR43002">
    <property type="entry name" value="GLYCOGEN DEBRANCHING ENZYME"/>
    <property type="match status" value="1"/>
</dbReference>
<dbReference type="AlphaFoldDB" id="A3QC41"/>
<dbReference type="SMART" id="SM00642">
    <property type="entry name" value="Aamy"/>
    <property type="match status" value="1"/>
</dbReference>
<dbReference type="Proteomes" id="UP000001558">
    <property type="component" value="Chromosome"/>
</dbReference>
<keyword evidence="7" id="KW-1185">Reference proteome</keyword>
<accession>A3QC41</accession>
<dbReference type="HOGENOM" id="CLU_011725_1_1_6"/>
<sequence length="733" mass="82727">MRLTHGKPYPLGATLDSEGVNFALFSAHATAVYLCLFDEEDREVARLRLERQSQQIWHGHVSGLRAGCRYGYRVDGPYQPLIGHRFNVNKLLLDPYARRLSGAIKDHKSHYGYQFGHEQEDLSFCELDNAERMPKCVVVDLENLKPITPLVNPFDQSDSPLSLRRSVIYELHVKGFSQQNPEVASERRGRFAGLGDPASLQHLKSLGVTAVELLPVQQFVTEAFLQQKGLTNYWGYNTIGYFAPHQAYLSESISESEGDGAIEEFRDMVSALHGAGIEVILDVVYNHSAEGNRLGPTYSFKGIDNLSYYRLHPSEPRYYINDTGCGNTLNLSNPRVLQLVMDSLRYWVEVMGVDGFRFDLASTLGREDHGFDVGSGFFDAISQDPVLSRVRLIAEPWDIGPGGYQLGQFPISWSEWNDRYRDTVRRFWRGDAGMLPEFATRFHGSSDLFEHAARKPAASINFITSHDGFTLMDLVSYRHKHNQANGEQNRDGHNENYSDNYGHEGQSDELALTALRARQCRNMLTTLFMSQGVPMLLAGDEVGHSQLGNNNAYCQDNPASWLDWRKDIDSDELLSFTANLIKLRRRFPMLCHRDYIHESANQASPGLDWFCRQGEPMTKAHWGEAQTRTLSLVISGELEAQAGCRQALLLMFNADNRPQQFTLPSLEGIVQWQCLLSTQDSPQYGESASYQALLQGASLLLQDRSLMIYYAQFTSAQEEPSAREMPSAKGESR</sequence>
<evidence type="ECO:0000259" key="5">
    <source>
        <dbReference type="SMART" id="SM00642"/>
    </source>
</evidence>
<dbReference type="KEGG" id="slo:Shew_1169"/>
<comment type="similarity">
    <text evidence="1">Belongs to the glycosyl hydrolase 13 family.</text>
</comment>
<dbReference type="InterPro" id="IPR006047">
    <property type="entry name" value="GH13_cat_dom"/>
</dbReference>
<evidence type="ECO:0000256" key="1">
    <source>
        <dbReference type="ARBA" id="ARBA00008061"/>
    </source>
</evidence>
<feature type="domain" description="Glycosyl hydrolase family 13 catalytic" evidence="5">
    <location>
        <begin position="170"/>
        <end position="584"/>
    </location>
</feature>
<dbReference type="InterPro" id="IPR011837">
    <property type="entry name" value="Glycogen_debranch_GlgX"/>
</dbReference>
<dbReference type="Gene3D" id="2.60.40.1180">
    <property type="entry name" value="Golgi alpha-mannosidase II"/>
    <property type="match status" value="1"/>
</dbReference>
<dbReference type="InterPro" id="IPR044505">
    <property type="entry name" value="GlgX_Isoamylase_N_E_set"/>
</dbReference>
<dbReference type="CDD" id="cd11326">
    <property type="entry name" value="AmyAc_Glg_debranch"/>
    <property type="match status" value="1"/>
</dbReference>
<feature type="region of interest" description="Disordered" evidence="4">
    <location>
        <begin position="482"/>
        <end position="501"/>
    </location>
</feature>
<keyword evidence="3" id="KW-0326">Glycosidase</keyword>
<dbReference type="Gene3D" id="2.60.40.10">
    <property type="entry name" value="Immunoglobulins"/>
    <property type="match status" value="1"/>
</dbReference>
<dbReference type="InterPro" id="IPR014756">
    <property type="entry name" value="Ig_E-set"/>
</dbReference>
<evidence type="ECO:0000313" key="6">
    <source>
        <dbReference type="EMBL" id="ABO23039.1"/>
    </source>
</evidence>
<dbReference type="RefSeq" id="WP_011864971.1">
    <property type="nucleotide sequence ID" value="NC_009092.1"/>
</dbReference>
<dbReference type="CAZy" id="CBM48">
    <property type="family name" value="Carbohydrate-Binding Module Family 48"/>
</dbReference>
<reference evidence="6 7" key="1">
    <citation type="submission" date="2007-03" db="EMBL/GenBank/DDBJ databases">
        <title>Complete sequence of Shewanella loihica PV-4.</title>
        <authorList>
            <consortium name="US DOE Joint Genome Institute"/>
            <person name="Copeland A."/>
            <person name="Lucas S."/>
            <person name="Lapidus A."/>
            <person name="Barry K."/>
            <person name="Detter J.C."/>
            <person name="Glavina del Rio T."/>
            <person name="Hammon N."/>
            <person name="Israni S."/>
            <person name="Dalin E."/>
            <person name="Tice H."/>
            <person name="Pitluck S."/>
            <person name="Chain P."/>
            <person name="Malfatti S."/>
            <person name="Shin M."/>
            <person name="Vergez L."/>
            <person name="Schmutz J."/>
            <person name="Larimer F."/>
            <person name="Land M."/>
            <person name="Hauser L."/>
            <person name="Kyrpides N."/>
            <person name="Mikhailova N."/>
            <person name="Romine M.F."/>
            <person name="Serres G."/>
            <person name="Fredrickson J."/>
            <person name="Tiedje J."/>
            <person name="Richardson P."/>
        </authorList>
    </citation>
    <scope>NUCLEOTIDE SEQUENCE [LARGE SCALE GENOMIC DNA]</scope>
    <source>
        <strain evidence="7">ATCC BAA-1088 / PV-4</strain>
    </source>
</reference>
<feature type="compositionally biased region" description="Basic and acidic residues" evidence="4">
    <location>
        <begin position="488"/>
        <end position="501"/>
    </location>
</feature>
<dbReference type="STRING" id="323850.Shew_1169"/>
<dbReference type="InterPro" id="IPR017853">
    <property type="entry name" value="GH"/>
</dbReference>
<dbReference type="CAZy" id="GH13">
    <property type="family name" value="Glycoside Hydrolase Family 13"/>
</dbReference>
<dbReference type="SUPFAM" id="SSF51445">
    <property type="entry name" value="(Trans)glycosidases"/>
    <property type="match status" value="1"/>
</dbReference>
<dbReference type="Gene3D" id="3.20.20.80">
    <property type="entry name" value="Glycosidases"/>
    <property type="match status" value="1"/>
</dbReference>
<protein>
    <submittedName>
        <fullName evidence="6">Glycogen debranching enzyme GlgX</fullName>
    </submittedName>
</protein>
<dbReference type="InterPro" id="IPR004193">
    <property type="entry name" value="Glyco_hydro_13_N"/>
</dbReference>
<dbReference type="NCBIfam" id="TIGR02100">
    <property type="entry name" value="glgX_debranch"/>
    <property type="match status" value="1"/>
</dbReference>
<name>A3QC41_SHELP</name>
<dbReference type="InterPro" id="IPR013780">
    <property type="entry name" value="Glyco_hydro_b"/>
</dbReference>
<organism evidence="6 7">
    <name type="scientific">Shewanella loihica (strain ATCC BAA-1088 / PV-4)</name>
    <dbReference type="NCBI Taxonomy" id="323850"/>
    <lineage>
        <taxon>Bacteria</taxon>
        <taxon>Pseudomonadati</taxon>
        <taxon>Pseudomonadota</taxon>
        <taxon>Gammaproteobacteria</taxon>
        <taxon>Alteromonadales</taxon>
        <taxon>Shewanellaceae</taxon>
        <taxon>Shewanella</taxon>
    </lineage>
</organism>
<dbReference type="EMBL" id="CP000606">
    <property type="protein sequence ID" value="ABO23039.1"/>
    <property type="molecule type" value="Genomic_DNA"/>
</dbReference>
<gene>
    <name evidence="6" type="ordered locus">Shew_1169</name>
</gene>
<dbReference type="eggNOG" id="COG1523">
    <property type="taxonomic scope" value="Bacteria"/>
</dbReference>
<proteinExistence type="inferred from homology"/>
<dbReference type="CDD" id="cd02856">
    <property type="entry name" value="E_set_GDE_Isoamylase_N"/>
    <property type="match status" value="1"/>
</dbReference>
<dbReference type="OrthoDB" id="3236218at2"/>
<dbReference type="GO" id="GO:0004135">
    <property type="term" value="F:amylo-alpha-1,6-glucosidase activity"/>
    <property type="evidence" value="ECO:0007669"/>
    <property type="project" value="InterPro"/>
</dbReference>
<evidence type="ECO:0000256" key="4">
    <source>
        <dbReference type="SAM" id="MobiDB-lite"/>
    </source>
</evidence>
<evidence type="ECO:0000256" key="2">
    <source>
        <dbReference type="ARBA" id="ARBA00022801"/>
    </source>
</evidence>
<dbReference type="Pfam" id="PF02922">
    <property type="entry name" value="CBM_48"/>
    <property type="match status" value="1"/>
</dbReference>
<dbReference type="SUPFAM" id="SSF51011">
    <property type="entry name" value="Glycosyl hydrolase domain"/>
    <property type="match status" value="1"/>
</dbReference>
<dbReference type="SUPFAM" id="SSF81296">
    <property type="entry name" value="E set domains"/>
    <property type="match status" value="1"/>
</dbReference>